<dbReference type="PANTHER" id="PTHR14097:SF8">
    <property type="entry name" value="NAD(P)-BINDING DOMAIN-CONTAINING PROTEIN"/>
    <property type="match status" value="1"/>
</dbReference>
<proteinExistence type="predicted"/>
<gene>
    <name evidence="4" type="ORF">Ptr86124_001916</name>
    <name evidence="3" type="ORF">PtrM4_063440</name>
</gene>
<dbReference type="GO" id="GO:0016020">
    <property type="term" value="C:membrane"/>
    <property type="evidence" value="ECO:0007669"/>
    <property type="project" value="UniProtKB-SubCell"/>
</dbReference>
<dbReference type="Pfam" id="PF01370">
    <property type="entry name" value="Epimerase"/>
    <property type="match status" value="1"/>
</dbReference>
<keyword evidence="5" id="KW-1185">Reference proteome</keyword>
<evidence type="ECO:0000313" key="5">
    <source>
        <dbReference type="Proteomes" id="UP000249757"/>
    </source>
</evidence>
<dbReference type="Proteomes" id="UP000249757">
    <property type="component" value="Unassembled WGS sequence"/>
</dbReference>
<dbReference type="InterPro" id="IPR036291">
    <property type="entry name" value="NAD(P)-bd_dom_sf"/>
</dbReference>
<evidence type="ECO:0000313" key="4">
    <source>
        <dbReference type="EMBL" id="KAI1518788.1"/>
    </source>
</evidence>
<reference evidence="3" key="1">
    <citation type="journal article" date="2018" name="BMC Genomics">
        <title>Comparative genomics of the wheat fungal pathogen Pyrenophora tritici-repentis reveals chromosomal variations and genome plasticity.</title>
        <authorList>
            <person name="Moolhuijzen P."/>
            <person name="See P.T."/>
            <person name="Hane J.K."/>
            <person name="Shi G."/>
            <person name="Liu Z."/>
            <person name="Oliver R.P."/>
            <person name="Moffat C.S."/>
        </authorList>
    </citation>
    <scope>NUCLEOTIDE SEQUENCE [LARGE SCALE GENOMIC DNA]</scope>
    <source>
        <strain evidence="3">M4</strain>
    </source>
</reference>
<sequence>MHLILTGATGLVGASVLHNMLAQESISRISILSRRPVKMAEGHEKAKVIIHKDFNKYDQTLLDELKDAHGCVWALGVSQNAVNKEQYFDITHDYPLAAAHAFSTLHPESPFTFVHVSGEGATQTPGTFTPLFGRVKGQIESALVEFGKQNTMFKVFNVRPAGVDEGQQPEIHPFIPKQPMYKTPLLASLRPFFKSYLTPTREMGKVMTELAMSKGEPLDGKDIAMGGRLVPNVAIRRMAGL</sequence>
<dbReference type="EMBL" id="NQIK02000002">
    <property type="protein sequence ID" value="KAF7574720.1"/>
    <property type="molecule type" value="Genomic_DNA"/>
</dbReference>
<comment type="subcellular location">
    <subcellularLocation>
        <location evidence="1">Membrane</location>
    </subcellularLocation>
</comment>
<evidence type="ECO:0000256" key="1">
    <source>
        <dbReference type="ARBA" id="ARBA00004370"/>
    </source>
</evidence>
<dbReference type="SUPFAM" id="SSF51735">
    <property type="entry name" value="NAD(P)-binding Rossmann-fold domains"/>
    <property type="match status" value="1"/>
</dbReference>
<evidence type="ECO:0000313" key="3">
    <source>
        <dbReference type="EMBL" id="KAF7574720.1"/>
    </source>
</evidence>
<dbReference type="Proteomes" id="UP000245464">
    <property type="component" value="Chromosome 2"/>
</dbReference>
<organism evidence="4 5">
    <name type="scientific">Pyrenophora tritici-repentis</name>
    <dbReference type="NCBI Taxonomy" id="45151"/>
    <lineage>
        <taxon>Eukaryota</taxon>
        <taxon>Fungi</taxon>
        <taxon>Dikarya</taxon>
        <taxon>Ascomycota</taxon>
        <taxon>Pezizomycotina</taxon>
        <taxon>Dothideomycetes</taxon>
        <taxon>Pleosporomycetidae</taxon>
        <taxon>Pleosporales</taxon>
        <taxon>Pleosporineae</taxon>
        <taxon>Pleosporaceae</taxon>
        <taxon>Pyrenophora</taxon>
    </lineage>
</organism>
<comment type="caution">
    <text evidence="4">The sequence shown here is derived from an EMBL/GenBank/DDBJ whole genome shotgun (WGS) entry which is preliminary data.</text>
</comment>
<dbReference type="OrthoDB" id="9975943at2759"/>
<reference evidence="4" key="2">
    <citation type="submission" date="2021-05" db="EMBL/GenBank/DDBJ databases">
        <authorList>
            <person name="Moolhuijzen P.M."/>
            <person name="Moffat C.S."/>
        </authorList>
    </citation>
    <scope>NUCLEOTIDE SEQUENCE</scope>
    <source>
        <strain evidence="4">86-124</strain>
    </source>
</reference>
<reference evidence="5" key="4">
    <citation type="journal article" date="2022" name="Microb. Genom.">
        <title>A global pangenome for the wheat fungal pathogen Pyrenophora tritici-repentis and prediction of effector protein structural homology.</title>
        <authorList>
            <person name="Moolhuijzen P.M."/>
            <person name="See P.T."/>
            <person name="Shi G."/>
            <person name="Powell H.R."/>
            <person name="Cockram J."/>
            <person name="Jorgensen L.N."/>
            <person name="Benslimane H."/>
            <person name="Strelkov S.E."/>
            <person name="Turner J."/>
            <person name="Liu Z."/>
            <person name="Moffat C.S."/>
        </authorList>
    </citation>
    <scope>NUCLEOTIDE SEQUENCE [LARGE SCALE GENOMIC DNA]</scope>
</reference>
<dbReference type="Gene3D" id="3.40.50.720">
    <property type="entry name" value="NAD(P)-binding Rossmann-like Domain"/>
    <property type="match status" value="1"/>
</dbReference>
<dbReference type="OMA" id="CGVEHPK"/>
<reference evidence="4" key="3">
    <citation type="journal article" date="2022" name="bioRxiv">
        <title>A global pangenome for the wheat fungal pathogen Pyrenophora tritici-repentis and prediction of effector protein structural homology.</title>
        <authorList>
            <person name="Moolhuijzen P."/>
            <person name="See P.T."/>
            <person name="Shi G."/>
            <person name="Powell H.R."/>
            <person name="Cockram J."/>
            <person name="Jorgensen L.N."/>
            <person name="Benslimane H."/>
            <person name="Strelkov S.E."/>
            <person name="Turner J."/>
            <person name="Liu Z."/>
            <person name="Moffat C.S."/>
        </authorList>
    </citation>
    <scope>NUCLEOTIDE SEQUENCE</scope>
    <source>
        <strain evidence="4">86-124</strain>
    </source>
</reference>
<name>A0A2W1FP96_9PLEO</name>
<evidence type="ECO:0000259" key="2">
    <source>
        <dbReference type="Pfam" id="PF01370"/>
    </source>
</evidence>
<protein>
    <recommendedName>
        <fullName evidence="2">NAD-dependent epimerase/dehydratase domain-containing protein</fullName>
    </recommendedName>
</protein>
<accession>A0A2W1FP96</accession>
<dbReference type="PANTHER" id="PTHR14097">
    <property type="entry name" value="OXIDOREDUCTASE HTATIP2"/>
    <property type="match status" value="1"/>
</dbReference>
<feature type="domain" description="NAD-dependent epimerase/dehydratase" evidence="2">
    <location>
        <begin position="4"/>
        <end position="118"/>
    </location>
</feature>
<dbReference type="AlphaFoldDB" id="A0A2W1FP96"/>
<dbReference type="EMBL" id="NRDI02000002">
    <property type="protein sequence ID" value="KAI1518788.1"/>
    <property type="molecule type" value="Genomic_DNA"/>
</dbReference>
<dbReference type="InterPro" id="IPR001509">
    <property type="entry name" value="Epimerase_deHydtase"/>
</dbReference>